<keyword evidence="6" id="KW-1133">Transmembrane helix</keyword>
<keyword evidence="7" id="KW-0560">Oxidoreductase</keyword>
<dbReference type="GO" id="GO:0020037">
    <property type="term" value="F:heme binding"/>
    <property type="evidence" value="ECO:0007669"/>
    <property type="project" value="InterPro"/>
</dbReference>
<keyword evidence="8" id="KW-0408">Iron</keyword>
<evidence type="ECO:0000256" key="8">
    <source>
        <dbReference type="ARBA" id="ARBA00023004"/>
    </source>
</evidence>
<gene>
    <name evidence="11" type="ORF">DCAF_LOCUS21259</name>
</gene>
<accession>A0AAV1SE38</accession>
<dbReference type="GO" id="GO:0004497">
    <property type="term" value="F:monooxygenase activity"/>
    <property type="evidence" value="ECO:0007669"/>
    <property type="project" value="UniProtKB-KW"/>
</dbReference>
<dbReference type="GO" id="GO:0016020">
    <property type="term" value="C:membrane"/>
    <property type="evidence" value="ECO:0007669"/>
    <property type="project" value="UniProtKB-SubCell"/>
</dbReference>
<evidence type="ECO:0000256" key="5">
    <source>
        <dbReference type="ARBA" id="ARBA00022723"/>
    </source>
</evidence>
<keyword evidence="5" id="KW-0479">Metal-binding</keyword>
<keyword evidence="9" id="KW-0503">Monooxygenase</keyword>
<reference evidence="11 12" key="1">
    <citation type="submission" date="2024-01" db="EMBL/GenBank/DDBJ databases">
        <authorList>
            <person name="Waweru B."/>
        </authorList>
    </citation>
    <scope>NUCLEOTIDE SEQUENCE [LARGE SCALE GENOMIC DNA]</scope>
</reference>
<dbReference type="Proteomes" id="UP001314170">
    <property type="component" value="Unassembled WGS sequence"/>
</dbReference>
<evidence type="ECO:0000313" key="11">
    <source>
        <dbReference type="EMBL" id="CAK7348558.1"/>
    </source>
</evidence>
<keyword evidence="10" id="KW-0472">Membrane</keyword>
<dbReference type="InterPro" id="IPR050665">
    <property type="entry name" value="Cytochrome_P450_Monooxygen"/>
</dbReference>
<dbReference type="AlphaFoldDB" id="A0AAV1SE38"/>
<evidence type="ECO:0000256" key="3">
    <source>
        <dbReference type="ARBA" id="ARBA00022617"/>
    </source>
</evidence>
<dbReference type="GO" id="GO:0016705">
    <property type="term" value="F:oxidoreductase activity, acting on paired donors, with incorporation or reduction of molecular oxygen"/>
    <property type="evidence" value="ECO:0007669"/>
    <property type="project" value="InterPro"/>
</dbReference>
<dbReference type="Pfam" id="PF00067">
    <property type="entry name" value="p450"/>
    <property type="match status" value="1"/>
</dbReference>
<evidence type="ECO:0000256" key="2">
    <source>
        <dbReference type="ARBA" id="ARBA00010617"/>
    </source>
</evidence>
<dbReference type="PANTHER" id="PTHR24282:SF135">
    <property type="entry name" value="CYTOCHROME P450 709B2"/>
    <property type="match status" value="1"/>
</dbReference>
<evidence type="ECO:0000256" key="6">
    <source>
        <dbReference type="ARBA" id="ARBA00022989"/>
    </source>
</evidence>
<dbReference type="GO" id="GO:0005506">
    <property type="term" value="F:iron ion binding"/>
    <property type="evidence" value="ECO:0007669"/>
    <property type="project" value="InterPro"/>
</dbReference>
<protein>
    <recommendedName>
        <fullName evidence="13">Cytochrome P450</fullName>
    </recommendedName>
</protein>
<evidence type="ECO:0000256" key="10">
    <source>
        <dbReference type="ARBA" id="ARBA00023136"/>
    </source>
</evidence>
<proteinExistence type="inferred from homology"/>
<dbReference type="InterPro" id="IPR001128">
    <property type="entry name" value="Cyt_P450"/>
</dbReference>
<dbReference type="PANTHER" id="PTHR24282">
    <property type="entry name" value="CYTOCHROME P450 FAMILY MEMBER"/>
    <property type="match status" value="1"/>
</dbReference>
<keyword evidence="3" id="KW-0349">Heme</keyword>
<name>A0AAV1SE38_9ROSI</name>
<evidence type="ECO:0000256" key="9">
    <source>
        <dbReference type="ARBA" id="ARBA00023033"/>
    </source>
</evidence>
<evidence type="ECO:0000256" key="7">
    <source>
        <dbReference type="ARBA" id="ARBA00023002"/>
    </source>
</evidence>
<sequence length="189" mass="21534">MKELEKDANDIVLDTKSNDIIQKVLPRYHKWSSQCATFNGKEAFKAQKELERCCVASSTPISFIPSSRYLPTTPSNIHVWKLDRKVKNTLRRIIESRLKSQAEKSSKDGYGYDVLGLTIESLEPTVNKDSPKLNMDEIIEECKTLFLSGQETTSNLLTRTSFMLSVHQERQERLRQVVLKECGLGIPNA</sequence>
<evidence type="ECO:0000313" key="12">
    <source>
        <dbReference type="Proteomes" id="UP001314170"/>
    </source>
</evidence>
<comment type="caution">
    <text evidence="11">The sequence shown here is derived from an EMBL/GenBank/DDBJ whole genome shotgun (WGS) entry which is preliminary data.</text>
</comment>
<evidence type="ECO:0000256" key="4">
    <source>
        <dbReference type="ARBA" id="ARBA00022692"/>
    </source>
</evidence>
<comment type="subcellular location">
    <subcellularLocation>
        <location evidence="1">Membrane</location>
        <topology evidence="1">Single-pass membrane protein</topology>
    </subcellularLocation>
</comment>
<comment type="similarity">
    <text evidence="2">Belongs to the cytochrome P450 family.</text>
</comment>
<dbReference type="InterPro" id="IPR036396">
    <property type="entry name" value="Cyt_P450_sf"/>
</dbReference>
<dbReference type="EMBL" id="CAWUPB010001173">
    <property type="protein sequence ID" value="CAK7348558.1"/>
    <property type="molecule type" value="Genomic_DNA"/>
</dbReference>
<keyword evidence="12" id="KW-1185">Reference proteome</keyword>
<dbReference type="SUPFAM" id="SSF48264">
    <property type="entry name" value="Cytochrome P450"/>
    <property type="match status" value="1"/>
</dbReference>
<keyword evidence="4" id="KW-0812">Transmembrane</keyword>
<dbReference type="Gene3D" id="1.10.630.10">
    <property type="entry name" value="Cytochrome P450"/>
    <property type="match status" value="1"/>
</dbReference>
<evidence type="ECO:0008006" key="13">
    <source>
        <dbReference type="Google" id="ProtNLM"/>
    </source>
</evidence>
<organism evidence="11 12">
    <name type="scientific">Dovyalis caffra</name>
    <dbReference type="NCBI Taxonomy" id="77055"/>
    <lineage>
        <taxon>Eukaryota</taxon>
        <taxon>Viridiplantae</taxon>
        <taxon>Streptophyta</taxon>
        <taxon>Embryophyta</taxon>
        <taxon>Tracheophyta</taxon>
        <taxon>Spermatophyta</taxon>
        <taxon>Magnoliopsida</taxon>
        <taxon>eudicotyledons</taxon>
        <taxon>Gunneridae</taxon>
        <taxon>Pentapetalae</taxon>
        <taxon>rosids</taxon>
        <taxon>fabids</taxon>
        <taxon>Malpighiales</taxon>
        <taxon>Salicaceae</taxon>
        <taxon>Flacourtieae</taxon>
        <taxon>Dovyalis</taxon>
    </lineage>
</organism>
<evidence type="ECO:0000256" key="1">
    <source>
        <dbReference type="ARBA" id="ARBA00004167"/>
    </source>
</evidence>